<dbReference type="OrthoDB" id="2606310at2759"/>
<accession>A0A409VRX1</accession>
<name>A0A409VRX1_9AGAR</name>
<keyword evidence="2" id="KW-1185">Reference proteome</keyword>
<dbReference type="EMBL" id="NHYE01005582">
    <property type="protein sequence ID" value="PPQ69035.1"/>
    <property type="molecule type" value="Genomic_DNA"/>
</dbReference>
<dbReference type="InParanoid" id="A0A409VRX1"/>
<organism evidence="1 2">
    <name type="scientific">Gymnopilus dilepis</name>
    <dbReference type="NCBI Taxonomy" id="231916"/>
    <lineage>
        <taxon>Eukaryota</taxon>
        <taxon>Fungi</taxon>
        <taxon>Dikarya</taxon>
        <taxon>Basidiomycota</taxon>
        <taxon>Agaricomycotina</taxon>
        <taxon>Agaricomycetes</taxon>
        <taxon>Agaricomycetidae</taxon>
        <taxon>Agaricales</taxon>
        <taxon>Agaricineae</taxon>
        <taxon>Hymenogastraceae</taxon>
        <taxon>Gymnopilus</taxon>
    </lineage>
</organism>
<dbReference type="Proteomes" id="UP000284706">
    <property type="component" value="Unassembled WGS sequence"/>
</dbReference>
<evidence type="ECO:0000313" key="1">
    <source>
        <dbReference type="EMBL" id="PPQ69035.1"/>
    </source>
</evidence>
<dbReference type="AlphaFoldDB" id="A0A409VRX1"/>
<protein>
    <submittedName>
        <fullName evidence="1">Uncharacterized protein</fullName>
    </submittedName>
</protein>
<gene>
    <name evidence="1" type="ORF">CVT26_003745</name>
</gene>
<evidence type="ECO:0000313" key="2">
    <source>
        <dbReference type="Proteomes" id="UP000284706"/>
    </source>
</evidence>
<reference evidence="1 2" key="1">
    <citation type="journal article" date="2018" name="Evol. Lett.">
        <title>Horizontal gene cluster transfer increased hallucinogenic mushroom diversity.</title>
        <authorList>
            <person name="Reynolds H.T."/>
            <person name="Vijayakumar V."/>
            <person name="Gluck-Thaler E."/>
            <person name="Korotkin H.B."/>
            <person name="Matheny P.B."/>
            <person name="Slot J.C."/>
        </authorList>
    </citation>
    <scope>NUCLEOTIDE SEQUENCE [LARGE SCALE GENOMIC DNA]</scope>
    <source>
        <strain evidence="1 2">SRW20</strain>
    </source>
</reference>
<proteinExistence type="predicted"/>
<dbReference type="STRING" id="231916.A0A409VRX1"/>
<sequence>MPFSPLRQGGVRSTPYFKFMELPNELKIKIIEFATEFSLPEIAVKDVADWTPSLNPFMHPYRTARSLALVSRLVHQLVMPCLLEKVALRSQRAIHGFIRSAQIQKSLSHLDPLRTDYLKYLRAFYLPAPFLRPSSKDQVAHLQDRLVLDEFVREAEILGFDIITMDYVCYLLYESSRVMPTTGQTASKKIILTGRRLDFDWKMLTRTVVGQHFLGNITHLALWKDEQFDDMHMATALGYIPAWIDEVPLEFLKNLTHFAFSLVVKTGTRAMPVMLYILPGYPGSRFKSWKEAGHAKGGNAKVFEEWFERDNHAIARGVQSECGWTKWYPVRLDQTQERRHSGICWEDLFAAKAYEAWVAPGSS</sequence>
<comment type="caution">
    <text evidence="1">The sequence shown here is derived from an EMBL/GenBank/DDBJ whole genome shotgun (WGS) entry which is preliminary data.</text>
</comment>